<keyword evidence="2" id="KW-1133">Transmembrane helix</keyword>
<reference evidence="3 4" key="1">
    <citation type="submission" date="2023-03" db="EMBL/GenBank/DDBJ databases">
        <title>Diaphorobacter basophil sp. nov., isolated from a sewage-treatment plant.</title>
        <authorList>
            <person name="Yang K."/>
        </authorList>
    </citation>
    <scope>NUCLEOTIDE SEQUENCE [LARGE SCALE GENOMIC DNA]</scope>
    <source>
        <strain evidence="3 4">Y-1</strain>
    </source>
</reference>
<evidence type="ECO:0000313" key="4">
    <source>
        <dbReference type="Proteomes" id="UP001303211"/>
    </source>
</evidence>
<proteinExistence type="predicted"/>
<feature type="transmembrane region" description="Helical" evidence="2">
    <location>
        <begin position="48"/>
        <end position="71"/>
    </location>
</feature>
<feature type="compositionally biased region" description="Polar residues" evidence="1">
    <location>
        <begin position="156"/>
        <end position="174"/>
    </location>
</feature>
<keyword evidence="2" id="KW-0812">Transmembrane</keyword>
<dbReference type="PROSITE" id="PS51257">
    <property type="entry name" value="PROKAR_LIPOPROTEIN"/>
    <property type="match status" value="1"/>
</dbReference>
<protein>
    <recommendedName>
        <fullName evidence="5">Toxin CptA</fullName>
    </recommendedName>
</protein>
<organism evidence="3 4">
    <name type="scientific">Diaphorobacter limosus</name>
    <dbReference type="NCBI Taxonomy" id="3036128"/>
    <lineage>
        <taxon>Bacteria</taxon>
        <taxon>Pseudomonadati</taxon>
        <taxon>Pseudomonadota</taxon>
        <taxon>Betaproteobacteria</taxon>
        <taxon>Burkholderiales</taxon>
        <taxon>Comamonadaceae</taxon>
        <taxon>Diaphorobacter</taxon>
    </lineage>
</organism>
<evidence type="ECO:0000256" key="1">
    <source>
        <dbReference type="SAM" id="MobiDB-lite"/>
    </source>
</evidence>
<dbReference type="EMBL" id="CP136921">
    <property type="protein sequence ID" value="WOO32440.1"/>
    <property type="molecule type" value="Genomic_DNA"/>
</dbReference>
<sequence>MRAPSHAPAVRYPHGRSAVVGWLLLAVAGCGLTSLLGWLVLGTAQADLAIKAASGLGLWLVCCAVAWRWWWRMPVGQLTWDGGQWVLDSVRLGQAQAVQGSPQVHLDLQWGMLLSVRALQGRGNWLWLERRSDAVQWLALRRAVYSPARSQAPDLGQTTGSMPSQRNDGAPTQT</sequence>
<evidence type="ECO:0000313" key="3">
    <source>
        <dbReference type="EMBL" id="WOO32440.1"/>
    </source>
</evidence>
<evidence type="ECO:0000256" key="2">
    <source>
        <dbReference type="SAM" id="Phobius"/>
    </source>
</evidence>
<keyword evidence="2" id="KW-0472">Membrane</keyword>
<accession>A0ABZ0J2J5</accession>
<keyword evidence="4" id="KW-1185">Reference proteome</keyword>
<gene>
    <name evidence="3" type="ORF">P4826_19000</name>
</gene>
<evidence type="ECO:0008006" key="5">
    <source>
        <dbReference type="Google" id="ProtNLM"/>
    </source>
</evidence>
<dbReference type="RefSeq" id="WP_317701899.1">
    <property type="nucleotide sequence ID" value="NZ_CP136921.1"/>
</dbReference>
<name>A0ABZ0J2J5_9BURK</name>
<feature type="transmembrane region" description="Helical" evidence="2">
    <location>
        <begin position="20"/>
        <end position="41"/>
    </location>
</feature>
<feature type="region of interest" description="Disordered" evidence="1">
    <location>
        <begin position="150"/>
        <end position="174"/>
    </location>
</feature>
<dbReference type="Proteomes" id="UP001303211">
    <property type="component" value="Chromosome"/>
</dbReference>